<comment type="caution">
    <text evidence="3">The sequence shown here is derived from an EMBL/GenBank/DDBJ whole genome shotgun (WGS) entry which is preliminary data.</text>
</comment>
<keyword evidence="4" id="KW-1185">Reference proteome</keyword>
<dbReference type="Gene3D" id="3.40.50.720">
    <property type="entry name" value="NAD(P)-binding Rossmann-like Domain"/>
    <property type="match status" value="1"/>
</dbReference>
<reference evidence="3" key="1">
    <citation type="journal article" date="2020" name="Stud. Mycol.">
        <title>101 Dothideomycetes genomes: a test case for predicting lifestyles and emergence of pathogens.</title>
        <authorList>
            <person name="Haridas S."/>
            <person name="Albert R."/>
            <person name="Binder M."/>
            <person name="Bloem J."/>
            <person name="Labutti K."/>
            <person name="Salamov A."/>
            <person name="Andreopoulos B."/>
            <person name="Baker S."/>
            <person name="Barry K."/>
            <person name="Bills G."/>
            <person name="Bluhm B."/>
            <person name="Cannon C."/>
            <person name="Castanera R."/>
            <person name="Culley D."/>
            <person name="Daum C."/>
            <person name="Ezra D."/>
            <person name="Gonzalez J."/>
            <person name="Henrissat B."/>
            <person name="Kuo A."/>
            <person name="Liang C."/>
            <person name="Lipzen A."/>
            <person name="Lutzoni F."/>
            <person name="Magnuson J."/>
            <person name="Mondo S."/>
            <person name="Nolan M."/>
            <person name="Ohm R."/>
            <person name="Pangilinan J."/>
            <person name="Park H.-J."/>
            <person name="Ramirez L."/>
            <person name="Alfaro M."/>
            <person name="Sun H."/>
            <person name="Tritt A."/>
            <person name="Yoshinaga Y."/>
            <person name="Zwiers L.-H."/>
            <person name="Turgeon B."/>
            <person name="Goodwin S."/>
            <person name="Spatafora J."/>
            <person name="Crous P."/>
            <person name="Grigoriev I."/>
        </authorList>
    </citation>
    <scope>NUCLEOTIDE SEQUENCE</scope>
    <source>
        <strain evidence="3">CBS 101060</strain>
    </source>
</reference>
<sequence length="377" mass="40415">MSSPNNLPPTMRALVLDTVGEPLQLRNVPTPQPTPGTVVIKVLATGADASLRTILSGKHMFTFPTPMIPGSRSVGRVAASGPDTTSLKVGQLVMTEPFVRGRDNTDVEILWGVWEGPSPETKKFYKDNWSQGTYAEYCRAPLENTWALNEEVLCKDLGVTIPEMTYFASQLVPYAGLRTIGLTAGETLIVAPATGNFSGGAIGPALAMGANVIATGRDINKLLKMKKVFPRINVIELTGDVQKDTAAIISVYGKPADAYIDVSPPASNGSTHVRACFKAVKQYGRVSLMGVISDDIAIPYADAVLRNLTIRGQYMYTQADVKAYIKLVESGALKVGKEAGVEVVGTFGLEEINRAFEISDENRDHGKMTALLPSGPL</sequence>
<dbReference type="InterPro" id="IPR011032">
    <property type="entry name" value="GroES-like_sf"/>
</dbReference>
<dbReference type="AlphaFoldDB" id="A0A9P4S2U8"/>
<dbReference type="InterPro" id="IPR013154">
    <property type="entry name" value="ADH-like_N"/>
</dbReference>
<dbReference type="SUPFAM" id="SSF50129">
    <property type="entry name" value="GroES-like"/>
    <property type="match status" value="1"/>
</dbReference>
<evidence type="ECO:0000313" key="4">
    <source>
        <dbReference type="Proteomes" id="UP000799429"/>
    </source>
</evidence>
<dbReference type="GO" id="GO:0016491">
    <property type="term" value="F:oxidoreductase activity"/>
    <property type="evidence" value="ECO:0007669"/>
    <property type="project" value="TreeGrafter"/>
</dbReference>
<evidence type="ECO:0000259" key="2">
    <source>
        <dbReference type="Pfam" id="PF08240"/>
    </source>
</evidence>
<proteinExistence type="predicted"/>
<dbReference type="InterPro" id="IPR013149">
    <property type="entry name" value="ADH-like_C"/>
</dbReference>
<dbReference type="PANTHER" id="PTHR43677:SF4">
    <property type="entry name" value="QUINONE OXIDOREDUCTASE-LIKE PROTEIN 2"/>
    <property type="match status" value="1"/>
</dbReference>
<accession>A0A9P4S2U8</accession>
<dbReference type="SUPFAM" id="SSF51735">
    <property type="entry name" value="NAD(P)-binding Rossmann-fold domains"/>
    <property type="match status" value="1"/>
</dbReference>
<organism evidence="3 4">
    <name type="scientific">Patellaria atrata CBS 101060</name>
    <dbReference type="NCBI Taxonomy" id="1346257"/>
    <lineage>
        <taxon>Eukaryota</taxon>
        <taxon>Fungi</taxon>
        <taxon>Dikarya</taxon>
        <taxon>Ascomycota</taxon>
        <taxon>Pezizomycotina</taxon>
        <taxon>Dothideomycetes</taxon>
        <taxon>Dothideomycetes incertae sedis</taxon>
        <taxon>Patellariales</taxon>
        <taxon>Patellariaceae</taxon>
        <taxon>Patellaria</taxon>
    </lineage>
</organism>
<name>A0A9P4S2U8_9PEZI</name>
<dbReference type="Pfam" id="PF00107">
    <property type="entry name" value="ADH_zinc_N"/>
    <property type="match status" value="1"/>
</dbReference>
<gene>
    <name evidence="3" type="ORF">M501DRAFT_1000088</name>
</gene>
<evidence type="ECO:0000259" key="1">
    <source>
        <dbReference type="Pfam" id="PF00107"/>
    </source>
</evidence>
<dbReference type="Proteomes" id="UP000799429">
    <property type="component" value="Unassembled WGS sequence"/>
</dbReference>
<feature type="domain" description="Alcohol dehydrogenase-like C-terminal" evidence="1">
    <location>
        <begin position="202"/>
        <end position="329"/>
    </location>
</feature>
<protein>
    <submittedName>
        <fullName evidence="3">Isopropanol dehydrogenase</fullName>
    </submittedName>
</protein>
<dbReference type="EMBL" id="MU006116">
    <property type="protein sequence ID" value="KAF2834640.1"/>
    <property type="molecule type" value="Genomic_DNA"/>
</dbReference>
<dbReference type="Pfam" id="PF08240">
    <property type="entry name" value="ADH_N"/>
    <property type="match status" value="1"/>
</dbReference>
<dbReference type="GO" id="GO:0005739">
    <property type="term" value="C:mitochondrion"/>
    <property type="evidence" value="ECO:0007669"/>
    <property type="project" value="TreeGrafter"/>
</dbReference>
<feature type="domain" description="Alcohol dehydrogenase-like N-terminal" evidence="2">
    <location>
        <begin position="35"/>
        <end position="148"/>
    </location>
</feature>
<dbReference type="PANTHER" id="PTHR43677">
    <property type="entry name" value="SHORT-CHAIN DEHYDROGENASE/REDUCTASE"/>
    <property type="match status" value="1"/>
</dbReference>
<dbReference type="InterPro" id="IPR036291">
    <property type="entry name" value="NAD(P)-bd_dom_sf"/>
</dbReference>
<dbReference type="CDD" id="cd05188">
    <property type="entry name" value="MDR"/>
    <property type="match status" value="1"/>
</dbReference>
<dbReference type="Gene3D" id="3.90.180.10">
    <property type="entry name" value="Medium-chain alcohol dehydrogenases, catalytic domain"/>
    <property type="match status" value="1"/>
</dbReference>
<dbReference type="OrthoDB" id="5407715at2759"/>
<evidence type="ECO:0000313" key="3">
    <source>
        <dbReference type="EMBL" id="KAF2834640.1"/>
    </source>
</evidence>
<dbReference type="InterPro" id="IPR051397">
    <property type="entry name" value="Zn-ADH-like_protein"/>
</dbReference>